<evidence type="ECO:0000313" key="3">
    <source>
        <dbReference type="Proteomes" id="UP000253426"/>
    </source>
</evidence>
<evidence type="ECO:0000313" key="2">
    <source>
        <dbReference type="EMBL" id="RBP36378.1"/>
    </source>
</evidence>
<dbReference type="AlphaFoldDB" id="A0A366H343"/>
<reference evidence="2 3" key="1">
    <citation type="submission" date="2018-06" db="EMBL/GenBank/DDBJ databases">
        <title>Genomic Encyclopedia of Type Strains, Phase IV (KMG-IV): sequencing the most valuable type-strain genomes for metagenomic binning, comparative biology and taxonomic classification.</title>
        <authorList>
            <person name="Goeker M."/>
        </authorList>
    </citation>
    <scope>NUCLEOTIDE SEQUENCE [LARGE SCALE GENOMIC DNA]</scope>
    <source>
        <strain evidence="2 3">DSM 25532</strain>
    </source>
</reference>
<evidence type="ECO:0000256" key="1">
    <source>
        <dbReference type="SAM" id="SignalP"/>
    </source>
</evidence>
<gene>
    <name evidence="2" type="ORF">DES53_11789</name>
</gene>
<feature type="chain" id="PRO_5017050690" evidence="1">
    <location>
        <begin position="30"/>
        <end position="212"/>
    </location>
</feature>
<name>A0A366H343_9BACT</name>
<organism evidence="2 3">
    <name type="scientific">Roseimicrobium gellanilyticum</name>
    <dbReference type="NCBI Taxonomy" id="748857"/>
    <lineage>
        <taxon>Bacteria</taxon>
        <taxon>Pseudomonadati</taxon>
        <taxon>Verrucomicrobiota</taxon>
        <taxon>Verrucomicrobiia</taxon>
        <taxon>Verrucomicrobiales</taxon>
        <taxon>Verrucomicrobiaceae</taxon>
        <taxon>Roseimicrobium</taxon>
    </lineage>
</organism>
<sequence>MLEGRGGYTVKTWPFYILALASIATVSNAAPPAARNAQPGQPKKPAFVGGEANWLPKVKSLPTAQDIEATAQKLSSRVRTLDPFSVSTFPREEDVAVVDENENRPTVRLTLNQALQTLKLNGVNLVNKEFLIGGRNVFEGDVIELSYKNEIFQALCVEVNATEIVFRDLQRGDVGIMPHNMIPTLQLEPMRKVASSLESRWAPMEPATPPKK</sequence>
<protein>
    <submittedName>
        <fullName evidence="2">Uncharacterized protein</fullName>
    </submittedName>
</protein>
<proteinExistence type="predicted"/>
<accession>A0A366H343</accession>
<keyword evidence="1" id="KW-0732">Signal</keyword>
<comment type="caution">
    <text evidence="2">The sequence shown here is derived from an EMBL/GenBank/DDBJ whole genome shotgun (WGS) entry which is preliminary data.</text>
</comment>
<dbReference type="Proteomes" id="UP000253426">
    <property type="component" value="Unassembled WGS sequence"/>
</dbReference>
<keyword evidence="3" id="KW-1185">Reference proteome</keyword>
<feature type="signal peptide" evidence="1">
    <location>
        <begin position="1"/>
        <end position="29"/>
    </location>
</feature>
<dbReference type="EMBL" id="QNRR01000017">
    <property type="protein sequence ID" value="RBP36378.1"/>
    <property type="molecule type" value="Genomic_DNA"/>
</dbReference>